<feature type="transmembrane region" description="Helical" evidence="1">
    <location>
        <begin position="129"/>
        <end position="146"/>
    </location>
</feature>
<feature type="transmembrane region" description="Helical" evidence="1">
    <location>
        <begin position="296"/>
        <end position="314"/>
    </location>
</feature>
<feature type="transmembrane region" description="Helical" evidence="1">
    <location>
        <begin position="223"/>
        <end position="247"/>
    </location>
</feature>
<dbReference type="GeneID" id="80541507"/>
<feature type="transmembrane region" description="Helical" evidence="1">
    <location>
        <begin position="259"/>
        <end position="276"/>
    </location>
</feature>
<reference evidence="2" key="1">
    <citation type="journal article" date="2009" name="Vet. Pathol.">
        <title>Clinico-pathologic features of fatal disease attributed to new variants of endotheliotropic herpesviruses in two Asian elephants (Elephas maximus).</title>
        <authorList>
            <person name="Garner M.M."/>
            <person name="Helmick K."/>
            <person name="Ochsenreiter J."/>
            <person name="Richman L.K."/>
            <person name="Latimer E."/>
            <person name="Wise A.G."/>
            <person name="Maes R.K."/>
            <person name="Kiupel M."/>
            <person name="Nordhausen R.W."/>
            <person name="Zong J.C."/>
            <person name="Hayward G.S."/>
        </authorList>
    </citation>
    <scope>NUCLEOTIDE SEQUENCE</scope>
    <source>
        <strain evidence="2">Nyah NAP97</strain>
    </source>
</reference>
<keyword evidence="3" id="KW-1185">Reference proteome</keyword>
<proteinExistence type="predicted"/>
<evidence type="ECO:0000313" key="2">
    <source>
        <dbReference type="EMBL" id="QOE74390.1"/>
    </source>
</evidence>
<evidence type="ECO:0000313" key="3">
    <source>
        <dbReference type="Proteomes" id="UP001162024"/>
    </source>
</evidence>
<gene>
    <name evidence="2" type="primary">E20</name>
</gene>
<keyword evidence="1" id="KW-0812">Transmembrane</keyword>
<feature type="transmembrane region" description="Helical" evidence="1">
    <location>
        <begin position="152"/>
        <end position="175"/>
    </location>
</feature>
<protein>
    <submittedName>
        <fullName evidence="2">G protein-coupled receptor-4A</fullName>
    </submittedName>
</protein>
<dbReference type="Proteomes" id="UP001162024">
    <property type="component" value="Segment"/>
</dbReference>
<feature type="transmembrane region" description="Helical" evidence="1">
    <location>
        <begin position="95"/>
        <end position="117"/>
    </location>
</feature>
<keyword evidence="2" id="KW-0675">Receptor</keyword>
<reference evidence="2" key="7">
    <citation type="submission" date="2019-08" db="EMBL/GenBank/DDBJ databases">
        <title>Complete Genome Assembly and Annotation of EEHV3A the First Example of a GC-Branch African Elephant Endotheliotrophic Herpesvirus Associated with Lethal Hemorrhagic Disease.</title>
        <authorList>
            <person name="Tan J."/>
            <person name="Ling P.D."/>
            <person name="Worley K."/>
            <person name="Proudfoot J."/>
            <person name="Bowman M."/>
            <person name="Qin X."/>
            <person name="Latimer E.M."/>
            <person name="Holder K."/>
            <person name="Fayette M."/>
            <person name="Nodolf S."/>
            <person name="Heaggans S.Y."/>
            <person name="Zong J.-C."/>
            <person name="Pearson V.R."/>
            <person name="Hayward G.S."/>
        </authorList>
    </citation>
    <scope>NUCLEOTIDE SEQUENCE</scope>
    <source>
        <strain evidence="2">Nyah NAP97</strain>
    </source>
</reference>
<reference evidence="2" key="4">
    <citation type="journal article" date="2016" name="ILAR J">
        <title>Review of Elephant Endotheliotropic Herpesviruses and Acute Hemorrhagic Disease.</title>
        <authorList>
            <person name="Long S.Y."/>
            <person name="Latimer E.M."/>
            <person name="Hayward G.S."/>
        </authorList>
    </citation>
    <scope>NUCLEOTIDE SEQUENCE</scope>
    <source>
        <strain evidence="2">Nyah NAP97</strain>
    </source>
</reference>
<reference evidence="2" key="5">
    <citation type="journal article" date="2016" name="MSphere">
        <title>Complete Genome Sequence of Elephant Endotheliotropic Herpesvirus 4, the First Example of a GC-Rich Branch Proboscivirus.</title>
        <authorList>
            <person name="Ling P.D."/>
            <person name="Long S.Y."/>
            <person name="Fuery A."/>
            <person name="Peng R.S."/>
            <person name="Heaggans S.Y."/>
            <person name="Qin X."/>
            <person name="Worley K.C."/>
            <person name="Dugan S."/>
            <person name="Hayward G.S."/>
        </authorList>
    </citation>
    <scope>NUCLEOTIDE SEQUENCE</scope>
    <source>
        <strain evidence="2">Nyah NAP97</strain>
    </source>
</reference>
<accession>A0A866VSW8</accession>
<name>A0A866VSW8_9BETA</name>
<organism evidence="2 3">
    <name type="scientific">Elephant endotheliotropic herpesvirus 3A</name>
    <dbReference type="NCBI Taxonomy" id="1329409"/>
    <lineage>
        <taxon>Viruses</taxon>
        <taxon>Duplodnaviria</taxon>
        <taxon>Heunggongvirae</taxon>
        <taxon>Peploviricota</taxon>
        <taxon>Herviviricetes</taxon>
        <taxon>Herpesvirales</taxon>
        <taxon>Orthoherpesviridae</taxon>
        <taxon>Betaherpesvirinae</taxon>
        <taxon>Proboscivirus</taxon>
        <taxon>Elephant endotheliotropic herpesvirus 3</taxon>
    </lineage>
</organism>
<reference evidence="2" key="3">
    <citation type="journal article" date="2014" name="J. Virol.">
        <title>Comparative genome analysis of four elephant endotheliotropic herpesviruses, EEHV3, EEHV4, EEHV5, and EEHV6, from cases of hemorrhagic disease or viremia.</title>
        <authorList>
            <person name="Zong JC"/>
            <person name="Latimer EM"/>
            <person name="Long SY"/>
            <person name="Richman LK"/>
            <person name="Heaggans SY"/>
            <person name="Hayward GS."/>
        </authorList>
    </citation>
    <scope>NUCLEOTIDE SEQUENCE</scope>
    <source>
        <strain evidence="2">Nyah NAP97</strain>
    </source>
</reference>
<evidence type="ECO:0000256" key="1">
    <source>
        <dbReference type="SAM" id="Phobius"/>
    </source>
</evidence>
<dbReference type="RefSeq" id="YP_010802723.1">
    <property type="nucleotide sequence ID" value="NC_077039.1"/>
</dbReference>
<keyword evidence="1" id="KW-1133">Transmembrane helix</keyword>
<feature type="transmembrane region" description="Helical" evidence="1">
    <location>
        <begin position="182"/>
        <end position="203"/>
    </location>
</feature>
<sequence>MGVTLKQILVGSSISLRQEQQQRRLGVLSPAINNNDDNYYSYHHNHHHQNNVVRMSHHHHTSNIVEKNNTVGGMWRLSTDTNDQVPDVSYRILCWMLASLFIPVVLGLMIKVIWLLVKKKHNPILQIQLPFLTGLLGLFACALYETKDFVSSLYLFTIFYSVCATCMLTHTLFVCNQQQDSSCFALLVGLTGHVLVVLEYGALDERFAAGAAYAATSLAQRNIDFLLFCAYGILLGVLTAVLCLWCPVRKAVLRSQKTYMMYTTVANLIVWYRFIYCVVCHRGGTTWFTIMIEGSTLHACIYLIGYALPMYAIFESGAAVV</sequence>
<reference evidence="2" key="2">
    <citation type="journal article" date="2013" name="Genome Announc.">
        <title>Complete Genome Sequence of Elephant Endotheliotropic Herpesvirus 1A.</title>
        <authorList>
            <person name="Ling P.D."/>
            <person name="Reid J.G."/>
            <person name="Qin X."/>
            <person name="Muzny D.M."/>
            <person name="Gibbs R."/>
            <person name="Petrosino J."/>
            <person name="Peng R."/>
            <person name="Zong J.C."/>
            <person name="Heaggans S.Y."/>
            <person name="Hayward G.S."/>
        </authorList>
    </citation>
    <scope>NUCLEOTIDE SEQUENCE</scope>
    <source>
        <strain evidence="2">Nyah NAP97</strain>
    </source>
</reference>
<dbReference type="KEGG" id="vg:80541507"/>
<keyword evidence="1" id="KW-0472">Membrane</keyword>
<dbReference type="EMBL" id="MN373268">
    <property type="protein sequence ID" value="QOE74390.1"/>
    <property type="molecule type" value="Genomic_DNA"/>
</dbReference>
<reference evidence="2" key="6">
    <citation type="journal article" date="2016" name="MSphere">
        <title>Comparison of the Gene Coding Contents and Other Unusual Features of the GC-Rich and AT-Rich Branch Probosciviruses.</title>
        <authorList>
            <person name="Ling P.D."/>
            <person name="Long S.Y."/>
            <person name="Zong J.C."/>
            <person name="Heaggans S.Y."/>
            <person name="Qin X."/>
            <person name="Hayward G.S."/>
        </authorList>
    </citation>
    <scope>NUCLEOTIDE SEQUENCE</scope>
    <source>
        <strain evidence="2">Nyah NAP97</strain>
    </source>
</reference>